<gene>
    <name evidence="1" type="ORF">EV188_104482</name>
</gene>
<dbReference type="AlphaFoldDB" id="A0A4R6VAN9"/>
<dbReference type="RefSeq" id="WP_133827537.1">
    <property type="nucleotide sequence ID" value="NZ_BAABHR010000022.1"/>
</dbReference>
<organism evidence="1 2">
    <name type="scientific">Actinomycetospora succinea</name>
    <dbReference type="NCBI Taxonomy" id="663603"/>
    <lineage>
        <taxon>Bacteria</taxon>
        <taxon>Bacillati</taxon>
        <taxon>Actinomycetota</taxon>
        <taxon>Actinomycetes</taxon>
        <taxon>Pseudonocardiales</taxon>
        <taxon>Pseudonocardiaceae</taxon>
        <taxon>Actinomycetospora</taxon>
    </lineage>
</organism>
<sequence length="65" mass="6410">MSAVSPDGVVAAAALAGLPLDEDHAAAIAALLGAWVPAANALSTRMQAESVRDVAPATVFGQVEP</sequence>
<comment type="caution">
    <text evidence="1">The sequence shown here is derived from an EMBL/GenBank/DDBJ whole genome shotgun (WGS) entry which is preliminary data.</text>
</comment>
<dbReference type="Proteomes" id="UP000295705">
    <property type="component" value="Unassembled WGS sequence"/>
</dbReference>
<evidence type="ECO:0000313" key="1">
    <source>
        <dbReference type="EMBL" id="TDQ58735.1"/>
    </source>
</evidence>
<reference evidence="1 2" key="1">
    <citation type="submission" date="2019-03" db="EMBL/GenBank/DDBJ databases">
        <title>Genomic Encyclopedia of Type Strains, Phase IV (KMG-IV): sequencing the most valuable type-strain genomes for metagenomic binning, comparative biology and taxonomic classification.</title>
        <authorList>
            <person name="Goeker M."/>
        </authorList>
    </citation>
    <scope>NUCLEOTIDE SEQUENCE [LARGE SCALE GENOMIC DNA]</scope>
    <source>
        <strain evidence="1 2">DSM 45775</strain>
    </source>
</reference>
<proteinExistence type="predicted"/>
<name>A0A4R6VAN9_9PSEU</name>
<evidence type="ECO:0000313" key="2">
    <source>
        <dbReference type="Proteomes" id="UP000295705"/>
    </source>
</evidence>
<accession>A0A4R6VAN9</accession>
<keyword evidence="2" id="KW-1185">Reference proteome</keyword>
<dbReference type="EMBL" id="SNYO01000004">
    <property type="protein sequence ID" value="TDQ58735.1"/>
    <property type="molecule type" value="Genomic_DNA"/>
</dbReference>
<evidence type="ECO:0008006" key="3">
    <source>
        <dbReference type="Google" id="ProtNLM"/>
    </source>
</evidence>
<protein>
    <recommendedName>
        <fullName evidence="3">Amidase</fullName>
    </recommendedName>
</protein>